<keyword evidence="4" id="KW-1185">Reference proteome</keyword>
<dbReference type="PROSITE" id="PS00924">
    <property type="entry name" value="ASP_GLU_RACEMASE_2"/>
    <property type="match status" value="1"/>
</dbReference>
<keyword evidence="2" id="KW-0413">Isomerase</keyword>
<dbReference type="NCBIfam" id="TIGR00035">
    <property type="entry name" value="asp_race"/>
    <property type="match status" value="1"/>
</dbReference>
<protein>
    <submittedName>
        <fullName evidence="3">Aspartate racemase</fullName>
    </submittedName>
</protein>
<evidence type="ECO:0000313" key="4">
    <source>
        <dbReference type="Proteomes" id="UP000192042"/>
    </source>
</evidence>
<dbReference type="InterPro" id="IPR001920">
    <property type="entry name" value="Asp/Glu_race"/>
</dbReference>
<dbReference type="AlphaFoldDB" id="A0A1W1I7J5"/>
<dbReference type="PANTHER" id="PTHR21198">
    <property type="entry name" value="GLUTAMATE RACEMASE"/>
    <property type="match status" value="1"/>
</dbReference>
<dbReference type="InterPro" id="IPR004380">
    <property type="entry name" value="Asp_race"/>
</dbReference>
<dbReference type="PANTHER" id="PTHR21198:SF7">
    <property type="entry name" value="ASPARTATE-GLUTAMATE RACEMASE FAMILY"/>
    <property type="match status" value="1"/>
</dbReference>
<reference evidence="3 4" key="1">
    <citation type="submission" date="2017-03" db="EMBL/GenBank/DDBJ databases">
        <authorList>
            <person name="Afonso C.L."/>
            <person name="Miller P.J."/>
            <person name="Scott M.A."/>
            <person name="Spackman E."/>
            <person name="Goraichik I."/>
            <person name="Dimitrov K.M."/>
            <person name="Suarez D.L."/>
            <person name="Swayne D.E."/>
        </authorList>
    </citation>
    <scope>NUCLEOTIDE SEQUENCE [LARGE SCALE GENOMIC DNA]</scope>
    <source>
        <strain evidence="3">Genome sequencing of Nitrospira japonica strain NJ11</strain>
    </source>
</reference>
<dbReference type="Pfam" id="PF01177">
    <property type="entry name" value="Asp_Glu_race"/>
    <property type="match status" value="1"/>
</dbReference>
<dbReference type="STRING" id="1325564.NSJP_2825"/>
<dbReference type="Proteomes" id="UP000192042">
    <property type="component" value="Chromosome I"/>
</dbReference>
<name>A0A1W1I7J5_9BACT</name>
<dbReference type="SUPFAM" id="SSF53681">
    <property type="entry name" value="Aspartate/glutamate racemase"/>
    <property type="match status" value="2"/>
</dbReference>
<gene>
    <name evidence="3" type="ORF">NSJP_2825</name>
</gene>
<dbReference type="InterPro" id="IPR015942">
    <property type="entry name" value="Asp/Glu/hydantoin_racemase"/>
</dbReference>
<dbReference type="KEGG" id="nja:NSJP_2825"/>
<dbReference type="GO" id="GO:0047661">
    <property type="term" value="F:amino-acid racemase activity"/>
    <property type="evidence" value="ECO:0007669"/>
    <property type="project" value="InterPro"/>
</dbReference>
<dbReference type="Gene3D" id="3.40.50.1860">
    <property type="match status" value="2"/>
</dbReference>
<evidence type="ECO:0000313" key="3">
    <source>
        <dbReference type="EMBL" id="SLM48992.1"/>
    </source>
</evidence>
<dbReference type="InterPro" id="IPR033134">
    <property type="entry name" value="Asp/Glu_racemase_AS_2"/>
</dbReference>
<proteinExistence type="inferred from homology"/>
<evidence type="ECO:0000256" key="1">
    <source>
        <dbReference type="ARBA" id="ARBA00007847"/>
    </source>
</evidence>
<accession>A0A1W1I7J5</accession>
<dbReference type="RefSeq" id="WP_197685418.1">
    <property type="nucleotide sequence ID" value="NZ_LT828648.1"/>
</dbReference>
<sequence>MTYLPFEAIPHIGIVAGTAEGAALCYRTLCHEAERFMGRHAHPEITIHTFSLRSYFDLIDGDDWPGVADLLSRSANKLAHAGADFIICPNNTLHRAYDLVQSPVPWLHIAATVAAEAARRGFHRVGLLGTRAVMEDSMYSRHLNKEGIELIIPLADERDNIQRIIRHELIAGRFTSHTRNVLRAVINRFRTSGCDAVILGCTELPLIVSSEGSPLPLLDSTRLLARAALEQVECRQTPDDHIETSEHRNMVGMATGRFHLVSSDHS</sequence>
<comment type="similarity">
    <text evidence="1">Belongs to the aspartate/glutamate racemases family.</text>
</comment>
<organism evidence="3 4">
    <name type="scientific">Nitrospira japonica</name>
    <dbReference type="NCBI Taxonomy" id="1325564"/>
    <lineage>
        <taxon>Bacteria</taxon>
        <taxon>Pseudomonadati</taxon>
        <taxon>Nitrospirota</taxon>
        <taxon>Nitrospiria</taxon>
        <taxon>Nitrospirales</taxon>
        <taxon>Nitrospiraceae</taxon>
        <taxon>Nitrospira</taxon>
    </lineage>
</organism>
<dbReference type="EMBL" id="LT828648">
    <property type="protein sequence ID" value="SLM48992.1"/>
    <property type="molecule type" value="Genomic_DNA"/>
</dbReference>
<evidence type="ECO:0000256" key="2">
    <source>
        <dbReference type="ARBA" id="ARBA00023235"/>
    </source>
</evidence>